<feature type="transmembrane region" description="Helical" evidence="1">
    <location>
        <begin position="244"/>
        <end position="263"/>
    </location>
</feature>
<dbReference type="EMBL" id="SNRW01000601">
    <property type="protein sequence ID" value="KAA6400205.1"/>
    <property type="molecule type" value="Genomic_DNA"/>
</dbReference>
<accession>A0A5J4X0S1</accession>
<comment type="caution">
    <text evidence="2">The sequence shown here is derived from an EMBL/GenBank/DDBJ whole genome shotgun (WGS) entry which is preliminary data.</text>
</comment>
<name>A0A5J4X0S1_9EUKA</name>
<keyword evidence="1" id="KW-0812">Transmembrane</keyword>
<keyword evidence="1" id="KW-0472">Membrane</keyword>
<reference evidence="2 3" key="1">
    <citation type="submission" date="2019-03" db="EMBL/GenBank/DDBJ databases">
        <title>Single cell metagenomics reveals metabolic interactions within the superorganism composed of flagellate Streblomastix strix and complex community of Bacteroidetes bacteria on its surface.</title>
        <authorList>
            <person name="Treitli S.C."/>
            <person name="Kolisko M."/>
            <person name="Husnik F."/>
            <person name="Keeling P."/>
            <person name="Hampl V."/>
        </authorList>
    </citation>
    <scope>NUCLEOTIDE SEQUENCE [LARGE SCALE GENOMIC DNA]</scope>
    <source>
        <strain evidence="2">ST1C</strain>
    </source>
</reference>
<proteinExistence type="predicted"/>
<feature type="transmembrane region" description="Helical" evidence="1">
    <location>
        <begin position="89"/>
        <end position="113"/>
    </location>
</feature>
<evidence type="ECO:0000313" key="3">
    <source>
        <dbReference type="Proteomes" id="UP000324800"/>
    </source>
</evidence>
<gene>
    <name evidence="2" type="ORF">EZS28_004266</name>
</gene>
<feature type="transmembrane region" description="Helical" evidence="1">
    <location>
        <begin position="36"/>
        <end position="56"/>
    </location>
</feature>
<organism evidence="2 3">
    <name type="scientific">Streblomastix strix</name>
    <dbReference type="NCBI Taxonomy" id="222440"/>
    <lineage>
        <taxon>Eukaryota</taxon>
        <taxon>Metamonada</taxon>
        <taxon>Preaxostyla</taxon>
        <taxon>Oxymonadida</taxon>
        <taxon>Streblomastigidae</taxon>
        <taxon>Streblomastix</taxon>
    </lineage>
</organism>
<dbReference type="AlphaFoldDB" id="A0A5J4X0S1"/>
<protein>
    <submittedName>
        <fullName evidence="2">Uncharacterized protein</fullName>
    </submittedName>
</protein>
<evidence type="ECO:0000256" key="1">
    <source>
        <dbReference type="SAM" id="Phobius"/>
    </source>
</evidence>
<sequence>MNEQNSLEDEDLFSKTESRIFSILFPLFHHPKKPNAFISAMLWVIFCIQMVAVALFRIDNSTQAQTALSKVVNFVDLSSLSIMIGKNSIFLVLGFLILIILLFAILLICSFLFHSILVTQPWIITLVRILHEILLLQINDTGEEIKTSVWRAASDNICMGNIYQIVGVILAIITFIVLIVYCGALDLLIFNFNPKNGGLFSCPDGFFNFIQHLFILSLIPWIIFGSVRLCSEIGYLFEGRFNSYLPQIILILFIVYDCVYKIAKFEAKARTSYEDLLSEQPNNVTVLKQYASLLNDIYSGETISKI</sequence>
<keyword evidence="1" id="KW-1133">Transmembrane helix</keyword>
<dbReference type="Proteomes" id="UP000324800">
    <property type="component" value="Unassembled WGS sequence"/>
</dbReference>
<feature type="transmembrane region" description="Helical" evidence="1">
    <location>
        <begin position="205"/>
        <end position="224"/>
    </location>
</feature>
<evidence type="ECO:0000313" key="2">
    <source>
        <dbReference type="EMBL" id="KAA6400205.1"/>
    </source>
</evidence>
<feature type="transmembrane region" description="Helical" evidence="1">
    <location>
        <begin position="162"/>
        <end position="184"/>
    </location>
</feature>